<keyword evidence="2" id="KW-1185">Reference proteome</keyword>
<gene>
    <name evidence="1" type="ORF">O6H91_12G050100</name>
</gene>
<proteinExistence type="predicted"/>
<dbReference type="Proteomes" id="UP001162992">
    <property type="component" value="Chromosome 12"/>
</dbReference>
<reference evidence="2" key="1">
    <citation type="journal article" date="2024" name="Proc. Natl. Acad. Sci. U.S.A.">
        <title>Extraordinary preservation of gene collinearity over three hundred million years revealed in homosporous lycophytes.</title>
        <authorList>
            <person name="Li C."/>
            <person name="Wickell D."/>
            <person name="Kuo L.Y."/>
            <person name="Chen X."/>
            <person name="Nie B."/>
            <person name="Liao X."/>
            <person name="Peng D."/>
            <person name="Ji J."/>
            <person name="Jenkins J."/>
            <person name="Williams M."/>
            <person name="Shu S."/>
            <person name="Plott C."/>
            <person name="Barry K."/>
            <person name="Rajasekar S."/>
            <person name="Grimwood J."/>
            <person name="Han X."/>
            <person name="Sun S."/>
            <person name="Hou Z."/>
            <person name="He W."/>
            <person name="Dai G."/>
            <person name="Sun C."/>
            <person name="Schmutz J."/>
            <person name="Leebens-Mack J.H."/>
            <person name="Li F.W."/>
            <person name="Wang L."/>
        </authorList>
    </citation>
    <scope>NUCLEOTIDE SEQUENCE [LARGE SCALE GENOMIC DNA]</scope>
    <source>
        <strain evidence="2">cv. PW_Plant_1</strain>
    </source>
</reference>
<protein>
    <submittedName>
        <fullName evidence="1">Uncharacterized protein</fullName>
    </submittedName>
</protein>
<dbReference type="EMBL" id="CM055103">
    <property type="protein sequence ID" value="KAJ7535897.1"/>
    <property type="molecule type" value="Genomic_DNA"/>
</dbReference>
<comment type="caution">
    <text evidence="1">The sequence shown here is derived from an EMBL/GenBank/DDBJ whole genome shotgun (WGS) entry which is preliminary data.</text>
</comment>
<organism evidence="1 2">
    <name type="scientific">Diphasiastrum complanatum</name>
    <name type="common">Issler's clubmoss</name>
    <name type="synonym">Lycopodium complanatum</name>
    <dbReference type="NCBI Taxonomy" id="34168"/>
    <lineage>
        <taxon>Eukaryota</taxon>
        <taxon>Viridiplantae</taxon>
        <taxon>Streptophyta</taxon>
        <taxon>Embryophyta</taxon>
        <taxon>Tracheophyta</taxon>
        <taxon>Lycopodiopsida</taxon>
        <taxon>Lycopodiales</taxon>
        <taxon>Lycopodiaceae</taxon>
        <taxon>Lycopodioideae</taxon>
        <taxon>Diphasiastrum</taxon>
    </lineage>
</organism>
<sequence>MIYCIPPLVLGTMSLYAKTTSSSTEHPLFYCMQALSLFRIGMVFAMLLHFCILENLLFEVVIERVHIRHLNLFQVACMPSCFEVVIYCWFSFVCLTMRS</sequence>
<name>A0ACC2C1T1_DIPCM</name>
<evidence type="ECO:0000313" key="2">
    <source>
        <dbReference type="Proteomes" id="UP001162992"/>
    </source>
</evidence>
<evidence type="ECO:0000313" key="1">
    <source>
        <dbReference type="EMBL" id="KAJ7535897.1"/>
    </source>
</evidence>
<accession>A0ACC2C1T1</accession>